<comment type="similarity">
    <text evidence="1">Belongs to the acetyltransferase family. RimI subfamily.</text>
</comment>
<dbReference type="InterPro" id="IPR006464">
    <property type="entry name" value="AcTrfase_RimI/Ard1"/>
</dbReference>
<dbReference type="InterPro" id="IPR016181">
    <property type="entry name" value="Acyl_CoA_acyltransferase"/>
</dbReference>
<evidence type="ECO:0000313" key="6">
    <source>
        <dbReference type="EMBL" id="EAV39667.1"/>
    </source>
</evidence>
<dbReference type="Gene3D" id="3.40.630.30">
    <property type="match status" value="1"/>
</dbReference>
<accession>A0NIL4</accession>
<keyword evidence="3 6" id="KW-0808">Transferase</keyword>
<dbReference type="NCBIfam" id="TIGR01575">
    <property type="entry name" value="rimI"/>
    <property type="match status" value="1"/>
</dbReference>
<name>A0NIL4_OENOE</name>
<organism evidence="6 7">
    <name type="scientific">Oenococcus oeni ATCC BAA-1163</name>
    <dbReference type="NCBI Taxonomy" id="379360"/>
    <lineage>
        <taxon>Bacteria</taxon>
        <taxon>Bacillati</taxon>
        <taxon>Bacillota</taxon>
        <taxon>Bacilli</taxon>
        <taxon>Lactobacillales</taxon>
        <taxon>Lactobacillaceae</taxon>
        <taxon>Oenococcus</taxon>
    </lineage>
</organism>
<dbReference type="InterPro" id="IPR050680">
    <property type="entry name" value="YpeA/RimI_acetyltransf"/>
</dbReference>
<reference evidence="6 7" key="1">
    <citation type="submission" date="2006-11" db="EMBL/GenBank/DDBJ databases">
        <authorList>
            <consortium name="Laboratoire de Microbiologie (Universite Bourgogne)"/>
            <consortium name="GENOME Express"/>
            <consortium name="UMR Oenologie Ampelologie (Universite Bordeaux 2)"/>
            <person name="Guzzo J."/>
        </authorList>
    </citation>
    <scope>NUCLEOTIDE SEQUENCE [LARGE SCALE GENOMIC DNA]</scope>
    <source>
        <strain evidence="6 7">ATCC BAA-1163</strain>
    </source>
</reference>
<evidence type="ECO:0000256" key="4">
    <source>
        <dbReference type="ARBA" id="ARBA00023315"/>
    </source>
</evidence>
<dbReference type="CDD" id="cd04301">
    <property type="entry name" value="NAT_SF"/>
    <property type="match status" value="1"/>
</dbReference>
<dbReference type="InterPro" id="IPR000182">
    <property type="entry name" value="GNAT_dom"/>
</dbReference>
<dbReference type="PROSITE" id="PS51186">
    <property type="entry name" value="GNAT"/>
    <property type="match status" value="1"/>
</dbReference>
<dbReference type="AlphaFoldDB" id="A0NIL4"/>
<keyword evidence="2" id="KW-0963">Cytoplasm</keyword>
<dbReference type="PANTHER" id="PTHR43420">
    <property type="entry name" value="ACETYLTRANSFERASE"/>
    <property type="match status" value="1"/>
</dbReference>
<gene>
    <name evidence="6" type="primary">ycjC</name>
    <name evidence="6" type="ORF">OENOO_50025</name>
</gene>
<dbReference type="Pfam" id="PF00583">
    <property type="entry name" value="Acetyltransf_1"/>
    <property type="match status" value="1"/>
</dbReference>
<feature type="domain" description="N-acetyltransferase" evidence="5">
    <location>
        <begin position="29"/>
        <end position="177"/>
    </location>
</feature>
<comment type="caution">
    <text evidence="6">The sequence shown here is derived from an EMBL/GenBank/DDBJ whole genome shotgun (WGS) entry which is preliminary data.</text>
</comment>
<dbReference type="SUPFAM" id="SSF55729">
    <property type="entry name" value="Acyl-CoA N-acyltransferases (Nat)"/>
    <property type="match status" value="1"/>
</dbReference>
<evidence type="ECO:0000259" key="5">
    <source>
        <dbReference type="PROSITE" id="PS51186"/>
    </source>
</evidence>
<dbReference type="GO" id="GO:0008080">
    <property type="term" value="F:N-acetyltransferase activity"/>
    <property type="evidence" value="ECO:0007669"/>
    <property type="project" value="InterPro"/>
</dbReference>
<dbReference type="HOGENOM" id="CLU_013985_23_3_9"/>
<dbReference type="PANTHER" id="PTHR43420:SF44">
    <property type="entry name" value="ACETYLTRANSFERASE YPEA"/>
    <property type="match status" value="1"/>
</dbReference>
<proteinExistence type="inferred from homology"/>
<keyword evidence="4" id="KW-0012">Acyltransferase</keyword>
<dbReference type="EMBL" id="AAUV01000045">
    <property type="protein sequence ID" value="EAV39667.1"/>
    <property type="molecule type" value="Genomic_DNA"/>
</dbReference>
<evidence type="ECO:0000256" key="3">
    <source>
        <dbReference type="ARBA" id="ARBA00022679"/>
    </source>
</evidence>
<dbReference type="Proteomes" id="UP000003346">
    <property type="component" value="Unassembled WGS sequence"/>
</dbReference>
<evidence type="ECO:0000313" key="7">
    <source>
        <dbReference type="Proteomes" id="UP000003346"/>
    </source>
</evidence>
<protein>
    <submittedName>
        <fullName evidence="6">Acetyltransferase YcjC</fullName>
    </submittedName>
</protein>
<evidence type="ECO:0000256" key="1">
    <source>
        <dbReference type="ARBA" id="ARBA00005395"/>
    </source>
</evidence>
<evidence type="ECO:0000256" key="2">
    <source>
        <dbReference type="ARBA" id="ARBA00022490"/>
    </source>
</evidence>
<sequence>MGNIANMFLKSKKIEGFSERRIEIANTQILIRQVDLEDTKKLVAIEEAVYTGSAPWNQFAFVSEINQGRGNLYLSANVGGQAIAFIGISYRKRQHDLHITNIAVLPIWQNKGLGSYLIKFAGQLVKENNLGILSLEVRRSNRKARKLYETLGFKEIQELPSYYDDDHEDAIEMEWCL</sequence>